<keyword evidence="6" id="KW-0805">Transcription regulation</keyword>
<keyword evidence="7" id="KW-0175">Coiled coil</keyword>
<protein>
    <recommendedName>
        <fullName evidence="3">Chromatin modification-related protein MEAF6</fullName>
    </recommendedName>
    <alternativeName>
        <fullName evidence="10">Esa1-associated factor 6 homolog</fullName>
    </alternativeName>
    <alternativeName>
        <fullName evidence="4">SPRY domain-containing protein 7</fullName>
    </alternativeName>
</protein>
<comment type="similarity">
    <text evidence="2">Belongs to the EAF6 family.</text>
</comment>
<evidence type="ECO:0000313" key="14">
    <source>
        <dbReference type="EMBL" id="CAG5113343.1"/>
    </source>
</evidence>
<sequence length="320" mass="35811">MNVLASCCGPCFGWETLVEEPEDTASRPQVKLDALNMGLDAVIVKNGTRVCGSGAVLASAPIMQDKAYFEVKVQSDGIWGCGVAAEQCDLNKVPTTDKSWMLTSERTIQKEGTDVESVDEICEGDVIGVTYDHVELQFYLNSNPLGNPVTGIRGKIYPILYVDESAILDVEFVHFRNMPPSGFGQIIKFPPVNPIMPEKDEKPVTAEKQELIDLYKQKVELQKCLMDLEKQIYGFEEGYLNDTRDFGNVVIGWENFNAESNRNRNKVDKKHTAKRIRNSERIFSTSSVTSFEVNPSLKEKDTDDEGQIDENPKKKKKKAA</sequence>
<evidence type="ECO:0000256" key="7">
    <source>
        <dbReference type="ARBA" id="ARBA00023054"/>
    </source>
</evidence>
<evidence type="ECO:0000256" key="6">
    <source>
        <dbReference type="ARBA" id="ARBA00023015"/>
    </source>
</evidence>
<feature type="region of interest" description="Disordered" evidence="12">
    <location>
        <begin position="286"/>
        <end position="320"/>
    </location>
</feature>
<evidence type="ECO:0000256" key="9">
    <source>
        <dbReference type="ARBA" id="ARBA00023242"/>
    </source>
</evidence>
<dbReference type="InterPro" id="IPR001870">
    <property type="entry name" value="B30.2/SPRY"/>
</dbReference>
<dbReference type="Proteomes" id="UP001158576">
    <property type="component" value="Chromosome 2"/>
</dbReference>
<evidence type="ECO:0000256" key="4">
    <source>
        <dbReference type="ARBA" id="ARBA00021772"/>
    </source>
</evidence>
<dbReference type="InterPro" id="IPR043136">
    <property type="entry name" value="B30.2/SPRY_sf"/>
</dbReference>
<keyword evidence="5" id="KW-0156">Chromatin regulator</keyword>
<dbReference type="Gene3D" id="2.60.120.920">
    <property type="match status" value="1"/>
</dbReference>
<dbReference type="SUPFAM" id="SSF49899">
    <property type="entry name" value="Concanavalin A-like lectins/glucanases"/>
    <property type="match status" value="1"/>
</dbReference>
<reference evidence="14 15" key="1">
    <citation type="submission" date="2021-04" db="EMBL/GenBank/DDBJ databases">
        <authorList>
            <person name="Bliznina A."/>
        </authorList>
    </citation>
    <scope>NUCLEOTIDE SEQUENCE [LARGE SCALE GENOMIC DNA]</scope>
</reference>
<dbReference type="CDD" id="cd12880">
    <property type="entry name" value="SPRYD7"/>
    <property type="match status" value="1"/>
</dbReference>
<comment type="function">
    <text evidence="11">Component of the NuA4 histone acetyltransferase complex which is involved in transcriptional activation of select genes principally by acetylation of nucleosomal histone H4 and H2A. This modification may both alter nucleosome - DNA interactions and promote interaction of the modified histones with other proteins which positively regulate transcription. Component of HBO1 complexes, which specifically mediate acetylation of histone H3 at 'Lys-14' (H3K14ac), and have reduced activity toward histone H4. Component of the MOZ/MORF complex which has a histone H3 acetyltransferase activity.</text>
</comment>
<feature type="domain" description="B30.2/SPRY" evidence="13">
    <location>
        <begin position="4"/>
        <end position="180"/>
    </location>
</feature>
<comment type="subcellular location">
    <subcellularLocation>
        <location evidence="1">Nucleus</location>
    </subcellularLocation>
</comment>
<dbReference type="InterPro" id="IPR013320">
    <property type="entry name" value="ConA-like_dom_sf"/>
</dbReference>
<dbReference type="Pfam" id="PF09340">
    <property type="entry name" value="NuA4"/>
    <property type="match status" value="1"/>
</dbReference>
<keyword evidence="15" id="KW-1185">Reference proteome</keyword>
<dbReference type="InterPro" id="IPR035766">
    <property type="entry name" value="SPRYD7"/>
</dbReference>
<accession>A0ABN7T6Q6</accession>
<name>A0ABN7T6Q6_OIKDI</name>
<evidence type="ECO:0000256" key="3">
    <source>
        <dbReference type="ARBA" id="ARBA00019141"/>
    </source>
</evidence>
<evidence type="ECO:0000256" key="10">
    <source>
        <dbReference type="ARBA" id="ARBA00031748"/>
    </source>
</evidence>
<keyword evidence="8" id="KW-0804">Transcription</keyword>
<gene>
    <name evidence="14" type="ORF">OKIOD_LOCUS16219</name>
</gene>
<proteinExistence type="inferred from homology"/>
<evidence type="ECO:0000256" key="1">
    <source>
        <dbReference type="ARBA" id="ARBA00004123"/>
    </source>
</evidence>
<dbReference type="PANTHER" id="PTHR20951">
    <property type="entry name" value="C13ORF1 PROTEIN-RELATED"/>
    <property type="match status" value="1"/>
</dbReference>
<evidence type="ECO:0000313" key="15">
    <source>
        <dbReference type="Proteomes" id="UP001158576"/>
    </source>
</evidence>
<dbReference type="InterPro" id="IPR015418">
    <property type="entry name" value="Eaf6"/>
</dbReference>
<dbReference type="SMART" id="SM00449">
    <property type="entry name" value="SPRY"/>
    <property type="match status" value="1"/>
</dbReference>
<evidence type="ECO:0000256" key="2">
    <source>
        <dbReference type="ARBA" id="ARBA00010916"/>
    </source>
</evidence>
<evidence type="ECO:0000256" key="5">
    <source>
        <dbReference type="ARBA" id="ARBA00022853"/>
    </source>
</evidence>
<dbReference type="EMBL" id="OU015567">
    <property type="protein sequence ID" value="CAG5113343.1"/>
    <property type="molecule type" value="Genomic_DNA"/>
</dbReference>
<organism evidence="14 15">
    <name type="scientific">Oikopleura dioica</name>
    <name type="common">Tunicate</name>
    <dbReference type="NCBI Taxonomy" id="34765"/>
    <lineage>
        <taxon>Eukaryota</taxon>
        <taxon>Metazoa</taxon>
        <taxon>Chordata</taxon>
        <taxon>Tunicata</taxon>
        <taxon>Appendicularia</taxon>
        <taxon>Copelata</taxon>
        <taxon>Oikopleuridae</taxon>
        <taxon>Oikopleura</taxon>
    </lineage>
</organism>
<dbReference type="Pfam" id="PF00622">
    <property type="entry name" value="SPRY"/>
    <property type="match status" value="1"/>
</dbReference>
<evidence type="ECO:0000256" key="11">
    <source>
        <dbReference type="ARBA" id="ARBA00046129"/>
    </source>
</evidence>
<keyword evidence="9" id="KW-0539">Nucleus</keyword>
<evidence type="ECO:0000259" key="13">
    <source>
        <dbReference type="PROSITE" id="PS50188"/>
    </source>
</evidence>
<evidence type="ECO:0000256" key="12">
    <source>
        <dbReference type="SAM" id="MobiDB-lite"/>
    </source>
</evidence>
<evidence type="ECO:0000256" key="8">
    <source>
        <dbReference type="ARBA" id="ARBA00023163"/>
    </source>
</evidence>
<dbReference type="PROSITE" id="PS50188">
    <property type="entry name" value="B302_SPRY"/>
    <property type="match status" value="1"/>
</dbReference>
<dbReference type="PANTHER" id="PTHR20951:SF2">
    <property type="entry name" value="SPRY DOMAIN-CONTAINING PROTEIN 7"/>
    <property type="match status" value="1"/>
</dbReference>
<dbReference type="InterPro" id="IPR003877">
    <property type="entry name" value="SPRY_dom"/>
</dbReference>